<dbReference type="EC" id="2.4.1.-" evidence="10"/>
<evidence type="ECO:0000256" key="6">
    <source>
        <dbReference type="ARBA" id="ARBA00022692"/>
    </source>
</evidence>
<organism evidence="11 12">
    <name type="scientific">Vitis vinifera</name>
    <name type="common">Grape</name>
    <dbReference type="NCBI Taxonomy" id="29760"/>
    <lineage>
        <taxon>Eukaryota</taxon>
        <taxon>Viridiplantae</taxon>
        <taxon>Streptophyta</taxon>
        <taxon>Embryophyta</taxon>
        <taxon>Tracheophyta</taxon>
        <taxon>Spermatophyta</taxon>
        <taxon>Magnoliopsida</taxon>
        <taxon>eudicotyledons</taxon>
        <taxon>Gunneridae</taxon>
        <taxon>Pentapetalae</taxon>
        <taxon>rosids</taxon>
        <taxon>Vitales</taxon>
        <taxon>Vitaceae</taxon>
        <taxon>Viteae</taxon>
        <taxon>Vitis</taxon>
    </lineage>
</organism>
<keyword evidence="8 10" id="KW-1133">Transmembrane helix</keyword>
<evidence type="ECO:0000256" key="5">
    <source>
        <dbReference type="ARBA" id="ARBA00022679"/>
    </source>
</evidence>
<name>A0A438G473_VITVI</name>
<keyword evidence="6 10" id="KW-0812">Transmembrane</keyword>
<dbReference type="AlphaFoldDB" id="A0A438G473"/>
<evidence type="ECO:0000256" key="10">
    <source>
        <dbReference type="RuleBase" id="RU363110"/>
    </source>
</evidence>
<dbReference type="Pfam" id="PF03155">
    <property type="entry name" value="Alg6_Alg8"/>
    <property type="match status" value="1"/>
</dbReference>
<reference evidence="11 12" key="1">
    <citation type="journal article" date="2018" name="PLoS Genet.">
        <title>Population sequencing reveals clonal diversity and ancestral inbreeding in the grapevine cultivar Chardonnay.</title>
        <authorList>
            <person name="Roach M.J."/>
            <person name="Johnson D.L."/>
            <person name="Bohlmann J."/>
            <person name="van Vuuren H.J."/>
            <person name="Jones S.J."/>
            <person name="Pretorius I.S."/>
            <person name="Schmidt S.A."/>
            <person name="Borneman A.R."/>
        </authorList>
    </citation>
    <scope>NUCLEOTIDE SEQUENCE [LARGE SCALE GENOMIC DNA]</scope>
    <source>
        <strain evidence="12">cv. Chardonnay</strain>
        <tissue evidence="11">Leaf</tissue>
    </source>
</reference>
<dbReference type="InterPro" id="IPR004856">
    <property type="entry name" value="Glyco_trans_ALG6/ALG8"/>
</dbReference>
<comment type="subcellular location">
    <subcellularLocation>
        <location evidence="1 10">Endoplasmic reticulum membrane</location>
        <topology evidence="1 10">Multi-pass membrane protein</topology>
    </subcellularLocation>
</comment>
<dbReference type="EMBL" id="QGNW01000610">
    <property type="protein sequence ID" value="RVW66998.1"/>
    <property type="molecule type" value="Genomic_DNA"/>
</dbReference>
<sequence length="206" mass="23279">MVLLAISPALIKAWRNPRPGMITRWVAYAYTCGFIFGWHVHEKASLHFVIPLAIVAMQSLEDANHYFLLSIVSSYSLFPLLFEAQEYPIKVLLLLLHSIVMWLAFSAHSTKNGVINATAPANKGSDKFEVKGSSRAATKKGDFVIGWIGKIYLLGLLVVEIWGQFLHPYLLGSRFPFVPLMLISVYCAFGIMYSWIWQLKQIIRSS</sequence>
<accession>A0A438G473</accession>
<feature type="transmembrane region" description="Helical" evidence="10">
    <location>
        <begin position="143"/>
        <end position="165"/>
    </location>
</feature>
<feature type="transmembrane region" description="Helical" evidence="10">
    <location>
        <begin position="25"/>
        <end position="42"/>
    </location>
</feature>
<dbReference type="UniPathway" id="UPA00378"/>
<feature type="transmembrane region" description="Helical" evidence="10">
    <location>
        <begin position="177"/>
        <end position="196"/>
    </location>
</feature>
<dbReference type="Proteomes" id="UP000288805">
    <property type="component" value="Unassembled WGS sequence"/>
</dbReference>
<keyword evidence="5 10" id="KW-0808">Transferase</keyword>
<evidence type="ECO:0000256" key="7">
    <source>
        <dbReference type="ARBA" id="ARBA00022824"/>
    </source>
</evidence>
<dbReference type="GO" id="GO:0005789">
    <property type="term" value="C:endoplasmic reticulum membrane"/>
    <property type="evidence" value="ECO:0007669"/>
    <property type="project" value="UniProtKB-SubCell"/>
</dbReference>
<evidence type="ECO:0000313" key="12">
    <source>
        <dbReference type="Proteomes" id="UP000288805"/>
    </source>
</evidence>
<keyword evidence="4 10" id="KW-0328">Glycosyltransferase</keyword>
<feature type="transmembrane region" description="Helical" evidence="10">
    <location>
        <begin position="87"/>
        <end position="105"/>
    </location>
</feature>
<proteinExistence type="inferred from homology"/>
<comment type="caution">
    <text evidence="11">The sequence shown here is derived from an EMBL/GenBank/DDBJ whole genome shotgun (WGS) entry which is preliminary data.</text>
</comment>
<protein>
    <recommendedName>
        <fullName evidence="10">Alpha-1,3-glucosyltransferase</fullName>
        <ecNumber evidence="10">2.4.1.-</ecNumber>
    </recommendedName>
</protein>
<dbReference type="GO" id="GO:0016758">
    <property type="term" value="F:hexosyltransferase activity"/>
    <property type="evidence" value="ECO:0007669"/>
    <property type="project" value="InterPro"/>
</dbReference>
<keyword evidence="9 10" id="KW-0472">Membrane</keyword>
<evidence type="ECO:0000256" key="8">
    <source>
        <dbReference type="ARBA" id="ARBA00022989"/>
    </source>
</evidence>
<comment type="pathway">
    <text evidence="2 10">Protein modification; protein glycosylation.</text>
</comment>
<comment type="caution">
    <text evidence="10">Lacks conserved residue(s) required for the propagation of feature annotation.</text>
</comment>
<gene>
    <name evidence="11" type="primary">VvCHDp001290_1</name>
    <name evidence="11" type="ORF">CK203_065118</name>
</gene>
<evidence type="ECO:0000313" key="11">
    <source>
        <dbReference type="EMBL" id="RVW66998.1"/>
    </source>
</evidence>
<evidence type="ECO:0000256" key="2">
    <source>
        <dbReference type="ARBA" id="ARBA00004922"/>
    </source>
</evidence>
<dbReference type="PANTHER" id="PTHR12413">
    <property type="entry name" value="DOLICHYL GLYCOSYLTRANSFERASE"/>
    <property type="match status" value="1"/>
</dbReference>
<evidence type="ECO:0000256" key="3">
    <source>
        <dbReference type="ARBA" id="ARBA00008715"/>
    </source>
</evidence>
<evidence type="ECO:0000256" key="1">
    <source>
        <dbReference type="ARBA" id="ARBA00004477"/>
    </source>
</evidence>
<evidence type="ECO:0000256" key="9">
    <source>
        <dbReference type="ARBA" id="ARBA00023136"/>
    </source>
</evidence>
<dbReference type="PANTHER" id="PTHR12413:SF2">
    <property type="entry name" value="DOLICHYL PYROPHOSPHATE GLC1MAN9GLCNAC2 ALPHA-1,3-GLUCOSYLTRANSFERASE-RELATED"/>
    <property type="match status" value="1"/>
</dbReference>
<keyword evidence="7 10" id="KW-0256">Endoplasmic reticulum</keyword>
<comment type="similarity">
    <text evidence="3 10">Belongs to the ALG6/ALG8 glucosyltransferase family.</text>
</comment>
<evidence type="ECO:0000256" key="4">
    <source>
        <dbReference type="ARBA" id="ARBA00022676"/>
    </source>
</evidence>